<reference evidence="2" key="1">
    <citation type="journal article" date="2013" name="Nat. Commun.">
        <title>Whole-genome sequencing of Oryza brachyantha reveals mechanisms underlying Oryza genome evolution.</title>
        <authorList>
            <person name="Chen J."/>
            <person name="Huang Q."/>
            <person name="Gao D."/>
            <person name="Wang J."/>
            <person name="Lang Y."/>
            <person name="Liu T."/>
            <person name="Li B."/>
            <person name="Bai Z."/>
            <person name="Luis Goicoechea J."/>
            <person name="Liang C."/>
            <person name="Chen C."/>
            <person name="Zhang W."/>
            <person name="Sun S."/>
            <person name="Liao Y."/>
            <person name="Zhang X."/>
            <person name="Yang L."/>
            <person name="Song C."/>
            <person name="Wang M."/>
            <person name="Shi J."/>
            <person name="Liu G."/>
            <person name="Liu J."/>
            <person name="Zhou H."/>
            <person name="Zhou W."/>
            <person name="Yu Q."/>
            <person name="An N."/>
            <person name="Chen Y."/>
            <person name="Cai Q."/>
            <person name="Wang B."/>
            <person name="Liu B."/>
            <person name="Min J."/>
            <person name="Huang Y."/>
            <person name="Wu H."/>
            <person name="Li Z."/>
            <person name="Zhang Y."/>
            <person name="Yin Y."/>
            <person name="Song W."/>
            <person name="Jiang J."/>
            <person name="Jackson S.A."/>
            <person name="Wing R.A."/>
            <person name="Wang J."/>
            <person name="Chen M."/>
        </authorList>
    </citation>
    <scope>NUCLEOTIDE SEQUENCE [LARGE SCALE GENOMIC DNA]</scope>
    <source>
        <strain evidence="2">cv. IRGC 101232</strain>
    </source>
</reference>
<evidence type="ECO:0000313" key="2">
    <source>
        <dbReference type="EnsemblPlants" id="OB06G14690.1"/>
    </source>
</evidence>
<keyword evidence="1" id="KW-1133">Transmembrane helix</keyword>
<dbReference type="EnsemblPlants" id="OB06G14690.1">
    <property type="protein sequence ID" value="OB06G14690.1"/>
    <property type="gene ID" value="OB06G14690"/>
</dbReference>
<dbReference type="Proteomes" id="UP000006038">
    <property type="component" value="Chromosome 6"/>
</dbReference>
<protein>
    <submittedName>
        <fullName evidence="2">Uncharacterized protein</fullName>
    </submittedName>
</protein>
<accession>J3MBS5</accession>
<sequence>QQQARQHVGFLPRKPFWFLPLLPSLLHHCTTTLFFPFFFYSVLVLISCPGQNLTKLTSSLTANRRRKN</sequence>
<dbReference type="AlphaFoldDB" id="J3MBS5"/>
<keyword evidence="3" id="KW-1185">Reference proteome</keyword>
<keyword evidence="1" id="KW-0472">Membrane</keyword>
<dbReference type="HOGENOM" id="CLU_2801581_0_0_1"/>
<feature type="transmembrane region" description="Helical" evidence="1">
    <location>
        <begin position="25"/>
        <end position="46"/>
    </location>
</feature>
<dbReference type="Gramene" id="OB06G14690.1">
    <property type="protein sequence ID" value="OB06G14690.1"/>
    <property type="gene ID" value="OB06G14690"/>
</dbReference>
<evidence type="ECO:0000313" key="3">
    <source>
        <dbReference type="Proteomes" id="UP000006038"/>
    </source>
</evidence>
<evidence type="ECO:0000256" key="1">
    <source>
        <dbReference type="SAM" id="Phobius"/>
    </source>
</evidence>
<reference evidence="2" key="2">
    <citation type="submission" date="2013-04" db="UniProtKB">
        <authorList>
            <consortium name="EnsemblPlants"/>
        </authorList>
    </citation>
    <scope>IDENTIFICATION</scope>
</reference>
<keyword evidence="1" id="KW-0812">Transmembrane</keyword>
<organism evidence="2">
    <name type="scientific">Oryza brachyantha</name>
    <name type="common">malo sina</name>
    <dbReference type="NCBI Taxonomy" id="4533"/>
    <lineage>
        <taxon>Eukaryota</taxon>
        <taxon>Viridiplantae</taxon>
        <taxon>Streptophyta</taxon>
        <taxon>Embryophyta</taxon>
        <taxon>Tracheophyta</taxon>
        <taxon>Spermatophyta</taxon>
        <taxon>Magnoliopsida</taxon>
        <taxon>Liliopsida</taxon>
        <taxon>Poales</taxon>
        <taxon>Poaceae</taxon>
        <taxon>BOP clade</taxon>
        <taxon>Oryzoideae</taxon>
        <taxon>Oryzeae</taxon>
        <taxon>Oryzinae</taxon>
        <taxon>Oryza</taxon>
    </lineage>
</organism>
<proteinExistence type="predicted"/>
<name>J3MBS5_ORYBR</name>